<dbReference type="InterPro" id="IPR001040">
    <property type="entry name" value="TIF_eIF_4E"/>
</dbReference>
<dbReference type="EMBL" id="MN740297">
    <property type="protein sequence ID" value="QHT98822.1"/>
    <property type="molecule type" value="Genomic_DNA"/>
</dbReference>
<dbReference type="Gene3D" id="3.30.760.10">
    <property type="entry name" value="RNA Cap, Translation Initiation Factor Eif4e"/>
    <property type="match status" value="1"/>
</dbReference>
<evidence type="ECO:0000256" key="2">
    <source>
        <dbReference type="ARBA" id="ARBA00022884"/>
    </source>
</evidence>
<dbReference type="GO" id="GO:0000340">
    <property type="term" value="F:RNA 7-methylguanosine cap binding"/>
    <property type="evidence" value="ECO:0007669"/>
    <property type="project" value="TreeGrafter"/>
</dbReference>
<dbReference type="SUPFAM" id="SSF55418">
    <property type="entry name" value="eIF4e-like"/>
    <property type="match status" value="1"/>
</dbReference>
<sequence>MTTINNSDEKTYLNDIWSFYFHDPYDINWDNNSYKNLGTISSVEEFIYYFKSFKELFKNGMFFIMRESIMPRWEDDNNKNGGCFSYKIPSSDLDDKWFSICASILGEFLGQNDMISNNINGISISPKKFSYIIRVWIKDNKYAKKNLYNFKIPKYTNIMYKNHIE</sequence>
<keyword evidence="2" id="KW-0694">RNA-binding</keyword>
<evidence type="ECO:0000313" key="4">
    <source>
        <dbReference type="EMBL" id="QHT98822.1"/>
    </source>
</evidence>
<organism evidence="4">
    <name type="scientific">viral metagenome</name>
    <dbReference type="NCBI Taxonomy" id="1070528"/>
    <lineage>
        <taxon>unclassified sequences</taxon>
        <taxon>metagenomes</taxon>
        <taxon>organismal metagenomes</taxon>
    </lineage>
</organism>
<proteinExistence type="predicted"/>
<dbReference type="AlphaFoldDB" id="A0A6C0J0G9"/>
<keyword evidence="3" id="KW-0648">Protein biosynthesis</keyword>
<keyword evidence="1" id="KW-0396">Initiation factor</keyword>
<accession>A0A6C0J0G9</accession>
<reference evidence="4" key="1">
    <citation type="journal article" date="2020" name="Nature">
        <title>Giant virus diversity and host interactions through global metagenomics.</title>
        <authorList>
            <person name="Schulz F."/>
            <person name="Roux S."/>
            <person name="Paez-Espino D."/>
            <person name="Jungbluth S."/>
            <person name="Walsh D.A."/>
            <person name="Denef V.J."/>
            <person name="McMahon K.D."/>
            <person name="Konstantinidis K.T."/>
            <person name="Eloe-Fadrosh E.A."/>
            <person name="Kyrpides N.C."/>
            <person name="Woyke T."/>
        </authorList>
    </citation>
    <scope>NUCLEOTIDE SEQUENCE</scope>
    <source>
        <strain evidence="4">GVMAG-M-3300025695-21</strain>
    </source>
</reference>
<evidence type="ECO:0000256" key="3">
    <source>
        <dbReference type="ARBA" id="ARBA00022917"/>
    </source>
</evidence>
<dbReference type="GO" id="GO:0003743">
    <property type="term" value="F:translation initiation factor activity"/>
    <property type="evidence" value="ECO:0007669"/>
    <property type="project" value="UniProtKB-KW"/>
</dbReference>
<dbReference type="InterPro" id="IPR023398">
    <property type="entry name" value="TIF_eIF4e-like"/>
</dbReference>
<dbReference type="PANTHER" id="PTHR11960:SF8">
    <property type="entry name" value="EUKARYOTIC TRANSLATION INITIATION FACTOR 4E1-RELATED"/>
    <property type="match status" value="1"/>
</dbReference>
<evidence type="ECO:0000256" key="1">
    <source>
        <dbReference type="ARBA" id="ARBA00022540"/>
    </source>
</evidence>
<dbReference type="Pfam" id="PF01652">
    <property type="entry name" value="IF4E"/>
    <property type="match status" value="1"/>
</dbReference>
<protein>
    <submittedName>
        <fullName evidence="4">Uncharacterized protein</fullName>
    </submittedName>
</protein>
<dbReference type="PANTHER" id="PTHR11960">
    <property type="entry name" value="EUKARYOTIC TRANSLATION INITIATION FACTOR 4E RELATED"/>
    <property type="match status" value="1"/>
</dbReference>
<name>A0A6C0J0G9_9ZZZZ</name>
<dbReference type="GO" id="GO:0016281">
    <property type="term" value="C:eukaryotic translation initiation factor 4F complex"/>
    <property type="evidence" value="ECO:0007669"/>
    <property type="project" value="TreeGrafter"/>
</dbReference>